<feature type="transmembrane region" description="Helical" evidence="8">
    <location>
        <begin position="251"/>
        <end position="272"/>
    </location>
</feature>
<dbReference type="Pfam" id="PF03547">
    <property type="entry name" value="Mem_trans"/>
    <property type="match status" value="1"/>
</dbReference>
<feature type="transmembrane region" description="Helical" evidence="8">
    <location>
        <begin position="191"/>
        <end position="211"/>
    </location>
</feature>
<evidence type="ECO:0000256" key="4">
    <source>
        <dbReference type="ARBA" id="ARBA00022475"/>
    </source>
</evidence>
<evidence type="ECO:0000256" key="5">
    <source>
        <dbReference type="ARBA" id="ARBA00022692"/>
    </source>
</evidence>
<keyword evidence="4" id="KW-1003">Cell membrane</keyword>
<feature type="transmembrane region" description="Helical" evidence="8">
    <location>
        <begin position="284"/>
        <end position="307"/>
    </location>
</feature>
<feature type="transmembrane region" description="Helical" evidence="8">
    <location>
        <begin position="166"/>
        <end position="185"/>
    </location>
</feature>
<dbReference type="EMBL" id="JBHSTP010000002">
    <property type="protein sequence ID" value="MFC6356589.1"/>
    <property type="molecule type" value="Genomic_DNA"/>
</dbReference>
<feature type="transmembrane region" description="Helical" evidence="8">
    <location>
        <begin position="223"/>
        <end position="245"/>
    </location>
</feature>
<dbReference type="PANTHER" id="PTHR36838:SF1">
    <property type="entry name" value="SLR1864 PROTEIN"/>
    <property type="match status" value="1"/>
</dbReference>
<dbReference type="Proteomes" id="UP001596306">
    <property type="component" value="Unassembled WGS sequence"/>
</dbReference>
<comment type="subcellular location">
    <subcellularLocation>
        <location evidence="1">Cell membrane</location>
        <topology evidence="1">Multi-pass membrane protein</topology>
    </subcellularLocation>
</comment>
<dbReference type="RefSeq" id="WP_386731224.1">
    <property type="nucleotide sequence ID" value="NZ_JBHSTP010000002.1"/>
</dbReference>
<protein>
    <submittedName>
        <fullName evidence="9">AEC family transporter</fullName>
    </submittedName>
</protein>
<dbReference type="Gene3D" id="1.20.1530.20">
    <property type="match status" value="1"/>
</dbReference>
<dbReference type="InterPro" id="IPR038770">
    <property type="entry name" value="Na+/solute_symporter_sf"/>
</dbReference>
<keyword evidence="7 8" id="KW-0472">Membrane</keyword>
<dbReference type="PANTHER" id="PTHR36838">
    <property type="entry name" value="AUXIN EFFLUX CARRIER FAMILY PROTEIN"/>
    <property type="match status" value="1"/>
</dbReference>
<feature type="transmembrane region" description="Helical" evidence="8">
    <location>
        <begin position="6"/>
        <end position="27"/>
    </location>
</feature>
<evidence type="ECO:0000256" key="3">
    <source>
        <dbReference type="ARBA" id="ARBA00022448"/>
    </source>
</evidence>
<keyword evidence="10" id="KW-1185">Reference proteome</keyword>
<evidence type="ECO:0000313" key="9">
    <source>
        <dbReference type="EMBL" id="MFC6356589.1"/>
    </source>
</evidence>
<keyword evidence="3" id="KW-0813">Transport</keyword>
<name>A0ABW1VIP7_9MICO</name>
<organism evidence="9 10">
    <name type="scientific">Luethyella okanaganae</name>
    <dbReference type="NCBI Taxonomy" id="69372"/>
    <lineage>
        <taxon>Bacteria</taxon>
        <taxon>Bacillati</taxon>
        <taxon>Actinomycetota</taxon>
        <taxon>Actinomycetes</taxon>
        <taxon>Micrococcales</taxon>
        <taxon>Microbacteriaceae</taxon>
        <taxon>Luethyella</taxon>
    </lineage>
</organism>
<sequence length="308" mass="31763">MSGVLIGFGVVGFIIVLGYVAGRFAILGAGAQPVLSKLAFNFGTPALMFSLLAKSDILDVFTPGLLVVVISSLSCAFFFGTCAVIWRWGLPRGVIGALGSSYVNAGNLGIPIAAYVLGTITPIAPVMLFQLIVLAPVALSILDVATGSTTSFWRRLSKPLTNPITLASMAGLGVGLSGTALPEVVIQPFTLLGQATVPVMLLAFGMSLHGSIRGGERADTAPVALAVVLKSLVQPAIALAISLTLGLSGLTLMAAVLCSSFPTAQNVFIYASRYEGASGLAHRVVLLTTVASIPMLLLLTWVIPAVWP</sequence>
<dbReference type="InterPro" id="IPR004776">
    <property type="entry name" value="Mem_transp_PIN-like"/>
</dbReference>
<feature type="transmembrane region" description="Helical" evidence="8">
    <location>
        <begin position="123"/>
        <end position="145"/>
    </location>
</feature>
<feature type="transmembrane region" description="Helical" evidence="8">
    <location>
        <begin position="65"/>
        <end position="86"/>
    </location>
</feature>
<comment type="similarity">
    <text evidence="2">Belongs to the auxin efflux carrier (TC 2.A.69) family.</text>
</comment>
<feature type="transmembrane region" description="Helical" evidence="8">
    <location>
        <begin position="93"/>
        <end position="117"/>
    </location>
</feature>
<evidence type="ECO:0000256" key="2">
    <source>
        <dbReference type="ARBA" id="ARBA00010145"/>
    </source>
</evidence>
<evidence type="ECO:0000313" key="10">
    <source>
        <dbReference type="Proteomes" id="UP001596306"/>
    </source>
</evidence>
<reference evidence="10" key="1">
    <citation type="journal article" date="2019" name="Int. J. Syst. Evol. Microbiol.">
        <title>The Global Catalogue of Microorganisms (GCM) 10K type strain sequencing project: providing services to taxonomists for standard genome sequencing and annotation.</title>
        <authorList>
            <consortium name="The Broad Institute Genomics Platform"/>
            <consortium name="The Broad Institute Genome Sequencing Center for Infectious Disease"/>
            <person name="Wu L."/>
            <person name="Ma J."/>
        </authorList>
    </citation>
    <scope>NUCLEOTIDE SEQUENCE [LARGE SCALE GENOMIC DNA]</scope>
    <source>
        <strain evidence="10">CCUG 43304</strain>
    </source>
</reference>
<evidence type="ECO:0000256" key="6">
    <source>
        <dbReference type="ARBA" id="ARBA00022989"/>
    </source>
</evidence>
<keyword evidence="6 8" id="KW-1133">Transmembrane helix</keyword>
<accession>A0ABW1VIP7</accession>
<proteinExistence type="inferred from homology"/>
<evidence type="ECO:0000256" key="7">
    <source>
        <dbReference type="ARBA" id="ARBA00023136"/>
    </source>
</evidence>
<gene>
    <name evidence="9" type="ORF">ACFQB0_10770</name>
</gene>
<comment type="caution">
    <text evidence="9">The sequence shown here is derived from an EMBL/GenBank/DDBJ whole genome shotgun (WGS) entry which is preliminary data.</text>
</comment>
<evidence type="ECO:0000256" key="8">
    <source>
        <dbReference type="SAM" id="Phobius"/>
    </source>
</evidence>
<evidence type="ECO:0000256" key="1">
    <source>
        <dbReference type="ARBA" id="ARBA00004651"/>
    </source>
</evidence>
<keyword evidence="5 8" id="KW-0812">Transmembrane</keyword>